<evidence type="ECO:0000256" key="1">
    <source>
        <dbReference type="SAM" id="MobiDB-lite"/>
    </source>
</evidence>
<organism evidence="2 3">
    <name type="scientific">Reticulomyxa filosa</name>
    <dbReference type="NCBI Taxonomy" id="46433"/>
    <lineage>
        <taxon>Eukaryota</taxon>
        <taxon>Sar</taxon>
        <taxon>Rhizaria</taxon>
        <taxon>Retaria</taxon>
        <taxon>Foraminifera</taxon>
        <taxon>Monothalamids</taxon>
        <taxon>Reticulomyxidae</taxon>
        <taxon>Reticulomyxa</taxon>
    </lineage>
</organism>
<keyword evidence="3" id="KW-1185">Reference proteome</keyword>
<feature type="region of interest" description="Disordered" evidence="1">
    <location>
        <begin position="87"/>
        <end position="121"/>
    </location>
</feature>
<feature type="compositionally biased region" description="Polar residues" evidence="1">
    <location>
        <begin position="87"/>
        <end position="101"/>
    </location>
</feature>
<dbReference type="AlphaFoldDB" id="X6N8R1"/>
<protein>
    <submittedName>
        <fullName evidence="2">Uncharacterized protein</fullName>
    </submittedName>
</protein>
<reference evidence="2 3" key="1">
    <citation type="journal article" date="2013" name="Curr. Biol.">
        <title>The Genome of the Foraminiferan Reticulomyxa filosa.</title>
        <authorList>
            <person name="Glockner G."/>
            <person name="Hulsmann N."/>
            <person name="Schleicher M."/>
            <person name="Noegel A.A."/>
            <person name="Eichinger L."/>
            <person name="Gallinger C."/>
            <person name="Pawlowski J."/>
            <person name="Sierra R."/>
            <person name="Euteneuer U."/>
            <person name="Pillet L."/>
            <person name="Moustafa A."/>
            <person name="Platzer M."/>
            <person name="Groth M."/>
            <person name="Szafranski K."/>
            <person name="Schliwa M."/>
        </authorList>
    </citation>
    <scope>NUCLEOTIDE SEQUENCE [LARGE SCALE GENOMIC DNA]</scope>
</reference>
<dbReference type="Proteomes" id="UP000023152">
    <property type="component" value="Unassembled WGS sequence"/>
</dbReference>
<feature type="region of interest" description="Disordered" evidence="1">
    <location>
        <begin position="1"/>
        <end position="23"/>
    </location>
</feature>
<feature type="region of interest" description="Disordered" evidence="1">
    <location>
        <begin position="129"/>
        <end position="148"/>
    </location>
</feature>
<feature type="compositionally biased region" description="Basic and acidic residues" evidence="1">
    <location>
        <begin position="139"/>
        <end position="148"/>
    </location>
</feature>
<comment type="caution">
    <text evidence="2">The sequence shown here is derived from an EMBL/GenBank/DDBJ whole genome shotgun (WGS) entry which is preliminary data.</text>
</comment>
<dbReference type="EMBL" id="ASPP01010762">
    <property type="protein sequence ID" value="ETO22406.1"/>
    <property type="molecule type" value="Genomic_DNA"/>
</dbReference>
<name>X6N8R1_RETFI</name>
<gene>
    <name evidence="2" type="ORF">RFI_14794</name>
</gene>
<proteinExistence type="predicted"/>
<evidence type="ECO:0000313" key="3">
    <source>
        <dbReference type="Proteomes" id="UP000023152"/>
    </source>
</evidence>
<evidence type="ECO:0000313" key="2">
    <source>
        <dbReference type="EMBL" id="ETO22406.1"/>
    </source>
</evidence>
<sequence length="148" mass="16362">MISAMQHEQERATAPNKLDTGEFARTEEILDTPVNVNPVRLGLRTDHPVFIDTPGAFATTTTNNAEEKEESEDDLYTHKVVDESVQQEGHITPFQPSQGDNVESPGSEVEGIEMTKPVDPLDALSIFKTAEQNPNEQSVQEKDQETAL</sequence>
<accession>X6N8R1</accession>